<dbReference type="CDD" id="cd06261">
    <property type="entry name" value="TM_PBP2"/>
    <property type="match status" value="1"/>
</dbReference>
<evidence type="ECO:0000256" key="5">
    <source>
        <dbReference type="ARBA" id="ARBA00022692"/>
    </source>
</evidence>
<dbReference type="GO" id="GO:0006865">
    <property type="term" value="P:amino acid transport"/>
    <property type="evidence" value="ECO:0007669"/>
    <property type="project" value="UniProtKB-KW"/>
</dbReference>
<feature type="signal peptide" evidence="10">
    <location>
        <begin position="1"/>
        <end position="28"/>
    </location>
</feature>
<protein>
    <submittedName>
        <fullName evidence="12">ABC transporter permease subunit</fullName>
    </submittedName>
</protein>
<keyword evidence="7 9" id="KW-1133">Transmembrane helix</keyword>
<dbReference type="NCBIfam" id="TIGR01726">
    <property type="entry name" value="HEQRo_perm_3TM"/>
    <property type="match status" value="1"/>
</dbReference>
<evidence type="ECO:0000313" key="13">
    <source>
        <dbReference type="Proteomes" id="UP000510886"/>
    </source>
</evidence>
<evidence type="ECO:0000256" key="6">
    <source>
        <dbReference type="ARBA" id="ARBA00022970"/>
    </source>
</evidence>
<dbReference type="SMART" id="SM00062">
    <property type="entry name" value="PBPb"/>
    <property type="match status" value="1"/>
</dbReference>
<organism evidence="12 13">
    <name type="scientific">Ligilactobacillus saerimneri</name>
    <dbReference type="NCBI Taxonomy" id="228229"/>
    <lineage>
        <taxon>Bacteria</taxon>
        <taxon>Bacillati</taxon>
        <taxon>Bacillota</taxon>
        <taxon>Bacilli</taxon>
        <taxon>Lactobacillales</taxon>
        <taxon>Lactobacillaceae</taxon>
        <taxon>Ligilactobacillus</taxon>
    </lineage>
</organism>
<comment type="similarity">
    <text evidence="2">Belongs to the binding-protein-dependent transport system permease family. HisMQ subfamily.</text>
</comment>
<evidence type="ECO:0000256" key="4">
    <source>
        <dbReference type="ARBA" id="ARBA00022475"/>
    </source>
</evidence>
<keyword evidence="10" id="KW-0732">Signal</keyword>
<evidence type="ECO:0000313" key="12">
    <source>
        <dbReference type="EMBL" id="QLL77723.1"/>
    </source>
</evidence>
<keyword evidence="6" id="KW-0029">Amino-acid transport</keyword>
<comment type="subcellular location">
    <subcellularLocation>
        <location evidence="1 9">Cell membrane</location>
        <topology evidence="1 9">Multi-pass membrane protein</topology>
    </subcellularLocation>
</comment>
<dbReference type="EMBL" id="CP047418">
    <property type="protein sequence ID" value="QLL77723.1"/>
    <property type="molecule type" value="Genomic_DNA"/>
</dbReference>
<sequence>MKRFVKLILALFITLSCIVAPLASTAKAATNDQSSTKEATESLAAVKKRGKLVVGVSADYPPYEFTAKVGGKTEYVGMDIEIAKQVAKDMGVKLEIKNMDFDSLLVALETHKIDATISGINPTPERRKNVDFTDLYYSGKQVILINKRTASEYKNAASFDGKKVGAQTGSLLYDLVKKQMPKAQVKGLAKLNNLVIALKSNKVDGVAMDYPTAKAYAENNPDLTTMDPHFIVDKDQTGYAMAFAKGADSLVASANKTIAKIKQKDLITSEYIPQASKYMTQSTKENKMVDYWTYFAKGVEYTLIITIVSVFFGAILGTLLAIMRLAHNKVIHYLAVAYIEFVRGTPLMVQVMFVYFGIGAVIQSMPALVAGIIATSLNSAAYVAEIIRSGIDSIPVGQTEAARSLGMSQAKAYRYVILPQALKNIWPALGNEFITLIKESSIVSVIGVADLMYQTQLVQSATYKGVAPLFVTMLIYFVLTFTLSKILNHVERKMNHA</sequence>
<dbReference type="RefSeq" id="WP_180849509.1">
    <property type="nucleotide sequence ID" value="NZ_CP047418.1"/>
</dbReference>
<feature type="domain" description="ABC transmembrane type-1" evidence="11">
    <location>
        <begin position="299"/>
        <end position="487"/>
    </location>
</feature>
<dbReference type="Pfam" id="PF00528">
    <property type="entry name" value="BPD_transp_1"/>
    <property type="match status" value="1"/>
</dbReference>
<reference evidence="12 13" key="1">
    <citation type="submission" date="2020-01" db="EMBL/GenBank/DDBJ databases">
        <title>Complete and circular genome sequences of six lactobacillus isolates from horses.</title>
        <authorList>
            <person name="Hassan H.M."/>
        </authorList>
    </citation>
    <scope>NUCLEOTIDE SEQUENCE [LARGE SCALE GENOMIC DNA]</scope>
    <source>
        <strain evidence="12 13">1A</strain>
    </source>
</reference>
<dbReference type="Proteomes" id="UP000510886">
    <property type="component" value="Chromosome"/>
</dbReference>
<evidence type="ECO:0000256" key="3">
    <source>
        <dbReference type="ARBA" id="ARBA00022448"/>
    </source>
</evidence>
<feature type="transmembrane region" description="Helical" evidence="9">
    <location>
        <begin position="303"/>
        <end position="326"/>
    </location>
</feature>
<dbReference type="SUPFAM" id="SSF53850">
    <property type="entry name" value="Periplasmic binding protein-like II"/>
    <property type="match status" value="1"/>
</dbReference>
<evidence type="ECO:0000256" key="2">
    <source>
        <dbReference type="ARBA" id="ARBA00010072"/>
    </source>
</evidence>
<proteinExistence type="inferred from homology"/>
<dbReference type="Pfam" id="PF00497">
    <property type="entry name" value="SBP_bac_3"/>
    <property type="match status" value="1"/>
</dbReference>
<evidence type="ECO:0000256" key="7">
    <source>
        <dbReference type="ARBA" id="ARBA00022989"/>
    </source>
</evidence>
<evidence type="ECO:0000256" key="10">
    <source>
        <dbReference type="SAM" id="SignalP"/>
    </source>
</evidence>
<evidence type="ECO:0000256" key="1">
    <source>
        <dbReference type="ARBA" id="ARBA00004651"/>
    </source>
</evidence>
<name>A0A7H9EJ45_9LACO</name>
<evidence type="ECO:0000259" key="11">
    <source>
        <dbReference type="PROSITE" id="PS50928"/>
    </source>
</evidence>
<evidence type="ECO:0000256" key="8">
    <source>
        <dbReference type="ARBA" id="ARBA00023136"/>
    </source>
</evidence>
<keyword evidence="5 9" id="KW-0812">Transmembrane</keyword>
<dbReference type="PANTHER" id="PTHR30614">
    <property type="entry name" value="MEMBRANE COMPONENT OF AMINO ACID ABC TRANSPORTER"/>
    <property type="match status" value="1"/>
</dbReference>
<dbReference type="GO" id="GO:0022857">
    <property type="term" value="F:transmembrane transporter activity"/>
    <property type="evidence" value="ECO:0007669"/>
    <property type="project" value="InterPro"/>
</dbReference>
<accession>A0A7H9EJ45</accession>
<feature type="transmembrane region" description="Helical" evidence="9">
    <location>
        <begin position="466"/>
        <end position="487"/>
    </location>
</feature>
<dbReference type="InterPro" id="IPR000515">
    <property type="entry name" value="MetI-like"/>
</dbReference>
<dbReference type="InterPro" id="IPR035906">
    <property type="entry name" value="MetI-like_sf"/>
</dbReference>
<feature type="transmembrane region" description="Helical" evidence="9">
    <location>
        <begin position="347"/>
        <end position="373"/>
    </location>
</feature>
<dbReference type="FunFam" id="1.10.3720.10:FF:000033">
    <property type="entry name" value="Polar amino acid ABC transporter permease"/>
    <property type="match status" value="1"/>
</dbReference>
<dbReference type="KEGG" id="lsw:GTO87_03385"/>
<dbReference type="PANTHER" id="PTHR30614:SF20">
    <property type="entry name" value="GLUTAMINE TRANSPORT SYSTEM PERMEASE PROTEIN GLNP"/>
    <property type="match status" value="1"/>
</dbReference>
<dbReference type="PROSITE" id="PS50928">
    <property type="entry name" value="ABC_TM1"/>
    <property type="match status" value="1"/>
</dbReference>
<dbReference type="InterPro" id="IPR001638">
    <property type="entry name" value="Solute-binding_3/MltF_N"/>
</dbReference>
<keyword evidence="8 9" id="KW-0472">Membrane</keyword>
<dbReference type="PROSITE" id="PS51257">
    <property type="entry name" value="PROKAR_LIPOPROTEIN"/>
    <property type="match status" value="1"/>
</dbReference>
<keyword evidence="4" id="KW-1003">Cell membrane</keyword>
<dbReference type="SUPFAM" id="SSF161098">
    <property type="entry name" value="MetI-like"/>
    <property type="match status" value="1"/>
</dbReference>
<dbReference type="Gene3D" id="1.10.3720.10">
    <property type="entry name" value="MetI-like"/>
    <property type="match status" value="1"/>
</dbReference>
<gene>
    <name evidence="12" type="ORF">GTO87_03385</name>
</gene>
<keyword evidence="3 9" id="KW-0813">Transport</keyword>
<dbReference type="AlphaFoldDB" id="A0A7H9EJ45"/>
<dbReference type="GO" id="GO:0043190">
    <property type="term" value="C:ATP-binding cassette (ABC) transporter complex"/>
    <property type="evidence" value="ECO:0007669"/>
    <property type="project" value="InterPro"/>
</dbReference>
<feature type="chain" id="PRO_5028894859" evidence="10">
    <location>
        <begin position="29"/>
        <end position="497"/>
    </location>
</feature>
<evidence type="ECO:0000256" key="9">
    <source>
        <dbReference type="RuleBase" id="RU363032"/>
    </source>
</evidence>
<dbReference type="Gene3D" id="3.40.190.10">
    <property type="entry name" value="Periplasmic binding protein-like II"/>
    <property type="match status" value="2"/>
</dbReference>
<dbReference type="InterPro" id="IPR043429">
    <property type="entry name" value="ArtM/GltK/GlnP/TcyL/YhdX-like"/>
</dbReference>
<dbReference type="InterPro" id="IPR010065">
    <property type="entry name" value="AA_ABC_transptr_permease_3TM"/>
</dbReference>